<dbReference type="Proteomes" id="UP000443843">
    <property type="component" value="Unassembled WGS sequence"/>
</dbReference>
<evidence type="ECO:0000256" key="2">
    <source>
        <dbReference type="ARBA" id="ARBA00023125"/>
    </source>
</evidence>
<dbReference type="AlphaFoldDB" id="A0A844W5A9"/>
<dbReference type="GO" id="GO:0045892">
    <property type="term" value="P:negative regulation of DNA-templated transcription"/>
    <property type="evidence" value="ECO:0007669"/>
    <property type="project" value="TreeGrafter"/>
</dbReference>
<dbReference type="PROSITE" id="PS51078">
    <property type="entry name" value="ICLR_ED"/>
    <property type="match status" value="1"/>
</dbReference>
<proteinExistence type="predicted"/>
<organism evidence="6 7">
    <name type="scientific">Pseudooceanicola pacificus</name>
    <dbReference type="NCBI Taxonomy" id="2676438"/>
    <lineage>
        <taxon>Bacteria</taxon>
        <taxon>Pseudomonadati</taxon>
        <taxon>Pseudomonadota</taxon>
        <taxon>Alphaproteobacteria</taxon>
        <taxon>Rhodobacterales</taxon>
        <taxon>Paracoccaceae</taxon>
        <taxon>Pseudooceanicola</taxon>
    </lineage>
</organism>
<dbReference type="SUPFAM" id="SSF55781">
    <property type="entry name" value="GAF domain-like"/>
    <property type="match status" value="1"/>
</dbReference>
<reference evidence="6 7" key="1">
    <citation type="submission" date="2019-11" db="EMBL/GenBank/DDBJ databases">
        <title>Pseudooceanicola pacifica sp. nov., isolated from deep-sea sediment of the Pacific Ocean.</title>
        <authorList>
            <person name="Lyu L."/>
        </authorList>
    </citation>
    <scope>NUCLEOTIDE SEQUENCE [LARGE SCALE GENOMIC DNA]</scope>
    <source>
        <strain evidence="6 7">216_PA32_1</strain>
    </source>
</reference>
<protein>
    <submittedName>
        <fullName evidence="6">Helix-turn-helix domain-containing protein</fullName>
    </submittedName>
</protein>
<dbReference type="SUPFAM" id="SSF46785">
    <property type="entry name" value="Winged helix' DNA-binding domain"/>
    <property type="match status" value="1"/>
</dbReference>
<dbReference type="Gene3D" id="1.10.10.10">
    <property type="entry name" value="Winged helix-like DNA-binding domain superfamily/Winged helix DNA-binding domain"/>
    <property type="match status" value="1"/>
</dbReference>
<dbReference type="InterPro" id="IPR014757">
    <property type="entry name" value="Tscrpt_reg_IclR_C"/>
</dbReference>
<sequence length="251" mass="27633">MDKAFTKGIRLIEALANSDRPRGVTDLAAELELTKSNVHRLLATLQANGFVQQVPHQSTYELTIKIWELGLRVLRRVDLVSAARPAMQRLAELTRETVHLSILQGHDIVYIDKIESDHHVRAHTRIGARAPAYTMATGKAMLAQMPDDYIDSLGPDLTPYTATTRTRLEDLRADLQKVRRQGYAIVPQGEWRDGIAACACAILGPNGRLAGAIGISGPDVRLKTRQLREFSQHVVSAAKDTSASLGYFGDS</sequence>
<evidence type="ECO:0000256" key="3">
    <source>
        <dbReference type="ARBA" id="ARBA00023163"/>
    </source>
</evidence>
<gene>
    <name evidence="6" type="ORF">GLS40_13440</name>
</gene>
<evidence type="ECO:0000313" key="7">
    <source>
        <dbReference type="Proteomes" id="UP000443843"/>
    </source>
</evidence>
<dbReference type="EMBL" id="WNXQ01000008">
    <property type="protein sequence ID" value="MWB79037.1"/>
    <property type="molecule type" value="Genomic_DNA"/>
</dbReference>
<dbReference type="Gene3D" id="3.30.450.40">
    <property type="match status" value="1"/>
</dbReference>
<accession>A0A844W5A9</accession>
<dbReference type="FunFam" id="1.10.10.10:FF:000056">
    <property type="entry name" value="IclR family transcriptional regulator"/>
    <property type="match status" value="1"/>
</dbReference>
<keyword evidence="7" id="KW-1185">Reference proteome</keyword>
<dbReference type="InterPro" id="IPR036388">
    <property type="entry name" value="WH-like_DNA-bd_sf"/>
</dbReference>
<keyword evidence="3" id="KW-0804">Transcription</keyword>
<dbReference type="GO" id="GO:0003677">
    <property type="term" value="F:DNA binding"/>
    <property type="evidence" value="ECO:0007669"/>
    <property type="project" value="UniProtKB-KW"/>
</dbReference>
<name>A0A844W5A9_9RHOB</name>
<dbReference type="PANTHER" id="PTHR30136">
    <property type="entry name" value="HELIX-TURN-HELIX TRANSCRIPTIONAL REGULATOR, ICLR FAMILY"/>
    <property type="match status" value="1"/>
</dbReference>
<evidence type="ECO:0000256" key="1">
    <source>
        <dbReference type="ARBA" id="ARBA00023015"/>
    </source>
</evidence>
<dbReference type="GO" id="GO:0003700">
    <property type="term" value="F:DNA-binding transcription factor activity"/>
    <property type="evidence" value="ECO:0007669"/>
    <property type="project" value="TreeGrafter"/>
</dbReference>
<keyword evidence="2" id="KW-0238">DNA-binding</keyword>
<dbReference type="Pfam" id="PF09339">
    <property type="entry name" value="HTH_IclR"/>
    <property type="match status" value="1"/>
</dbReference>
<dbReference type="Pfam" id="PF01614">
    <property type="entry name" value="IclR_C"/>
    <property type="match status" value="1"/>
</dbReference>
<dbReference type="PANTHER" id="PTHR30136:SF24">
    <property type="entry name" value="HTH-TYPE TRANSCRIPTIONAL REPRESSOR ALLR"/>
    <property type="match status" value="1"/>
</dbReference>
<feature type="domain" description="HTH iclR-type" evidence="4">
    <location>
        <begin position="2"/>
        <end position="64"/>
    </location>
</feature>
<keyword evidence="1" id="KW-0805">Transcription regulation</keyword>
<dbReference type="InterPro" id="IPR029016">
    <property type="entry name" value="GAF-like_dom_sf"/>
</dbReference>
<dbReference type="InterPro" id="IPR005471">
    <property type="entry name" value="Tscrpt_reg_IclR_N"/>
</dbReference>
<evidence type="ECO:0000313" key="6">
    <source>
        <dbReference type="EMBL" id="MWB79037.1"/>
    </source>
</evidence>
<dbReference type="SMART" id="SM00346">
    <property type="entry name" value="HTH_ICLR"/>
    <property type="match status" value="1"/>
</dbReference>
<dbReference type="InterPro" id="IPR050707">
    <property type="entry name" value="HTH_MetabolicPath_Reg"/>
</dbReference>
<dbReference type="InterPro" id="IPR036390">
    <property type="entry name" value="WH_DNA-bd_sf"/>
</dbReference>
<feature type="domain" description="IclR-ED" evidence="5">
    <location>
        <begin position="65"/>
        <end position="247"/>
    </location>
</feature>
<dbReference type="RefSeq" id="WP_160383254.1">
    <property type="nucleotide sequence ID" value="NZ_WNXQ01000008.1"/>
</dbReference>
<evidence type="ECO:0000259" key="4">
    <source>
        <dbReference type="PROSITE" id="PS51077"/>
    </source>
</evidence>
<comment type="caution">
    <text evidence="6">The sequence shown here is derived from an EMBL/GenBank/DDBJ whole genome shotgun (WGS) entry which is preliminary data.</text>
</comment>
<evidence type="ECO:0000259" key="5">
    <source>
        <dbReference type="PROSITE" id="PS51078"/>
    </source>
</evidence>
<dbReference type="PROSITE" id="PS51077">
    <property type="entry name" value="HTH_ICLR"/>
    <property type="match status" value="1"/>
</dbReference>